<dbReference type="Proteomes" id="UP000580718">
    <property type="component" value="Unassembled WGS sequence"/>
</dbReference>
<organism evidence="4 5">
    <name type="scientific">Modestobacter versicolor</name>
    <dbReference type="NCBI Taxonomy" id="429133"/>
    <lineage>
        <taxon>Bacteria</taxon>
        <taxon>Bacillati</taxon>
        <taxon>Actinomycetota</taxon>
        <taxon>Actinomycetes</taxon>
        <taxon>Geodermatophilales</taxon>
        <taxon>Geodermatophilaceae</taxon>
        <taxon>Modestobacter</taxon>
    </lineage>
</organism>
<protein>
    <submittedName>
        <fullName evidence="4">Meso-butanediol dehydrogenase/(S,S)-butanediol dehydrogenase/diacetyl reductase</fullName>
        <ecNumber evidence="4">1.1.1.-</ecNumber>
        <ecNumber evidence="4">1.1.1.304</ecNumber>
        <ecNumber evidence="4">1.1.1.76</ecNumber>
    </submittedName>
</protein>
<dbReference type="CDD" id="cd05233">
    <property type="entry name" value="SDR_c"/>
    <property type="match status" value="1"/>
</dbReference>
<sequence length="257" mass="26161">MASADFDFTGSVVLVTGGGSGIGLAITRAFLGAGATVAVTGRRPDRLEQALAGHPAERTAALPADVSDGAQVARLVADVVERFGRLDVVVSNAAGYESGPLTELADDAWERLRATNVDAFFHLAKAAQPHLASAGGTLVAVSSVSGERGDWGQAAYNATKAAISNFVRSLALDWGADGVRVNAVAPAFTLTELTEGMGRDEASLAPFVNRIPLGRPGEPADVAPVVLFLASDAARYVTGAVVPVDGGTSASTGQPHL</sequence>
<dbReference type="InterPro" id="IPR057326">
    <property type="entry name" value="KR_dom"/>
</dbReference>
<reference evidence="4 5" key="1">
    <citation type="submission" date="2020-08" db="EMBL/GenBank/DDBJ databases">
        <title>Sequencing the genomes of 1000 actinobacteria strains.</title>
        <authorList>
            <person name="Klenk H.-P."/>
        </authorList>
    </citation>
    <scope>NUCLEOTIDE SEQUENCE [LARGE SCALE GENOMIC DNA]</scope>
    <source>
        <strain evidence="4 5">DSM 16678</strain>
    </source>
</reference>
<dbReference type="RefSeq" id="WP_220035894.1">
    <property type="nucleotide sequence ID" value="NZ_JACIBU010000001.1"/>
</dbReference>
<name>A0A839Y064_9ACTN</name>
<dbReference type="InterPro" id="IPR036291">
    <property type="entry name" value="NAD(P)-bd_dom_sf"/>
</dbReference>
<dbReference type="PANTHER" id="PTHR43639:SF9">
    <property type="entry name" value="BLL5898 PROTEIN"/>
    <property type="match status" value="1"/>
</dbReference>
<dbReference type="PRINTS" id="PR00080">
    <property type="entry name" value="SDRFAMILY"/>
</dbReference>
<feature type="domain" description="Ketoreductase" evidence="3">
    <location>
        <begin position="11"/>
        <end position="191"/>
    </location>
</feature>
<dbReference type="PANTHER" id="PTHR43639">
    <property type="entry name" value="OXIDOREDUCTASE, SHORT-CHAIN DEHYDROGENASE/REDUCTASE FAMILY (AFU_ORTHOLOGUE AFUA_5G02870)"/>
    <property type="match status" value="1"/>
</dbReference>
<dbReference type="EC" id="1.1.1.-" evidence="4"/>
<dbReference type="EC" id="1.1.1.76" evidence="4"/>
<accession>A0A839Y064</accession>
<dbReference type="EMBL" id="JACIBU010000001">
    <property type="protein sequence ID" value="MBB3676179.1"/>
    <property type="molecule type" value="Genomic_DNA"/>
</dbReference>
<dbReference type="InterPro" id="IPR002347">
    <property type="entry name" value="SDR_fam"/>
</dbReference>
<evidence type="ECO:0000313" key="5">
    <source>
        <dbReference type="Proteomes" id="UP000580718"/>
    </source>
</evidence>
<dbReference type="FunFam" id="3.40.50.720:FF:000084">
    <property type="entry name" value="Short-chain dehydrogenase reductase"/>
    <property type="match status" value="1"/>
</dbReference>
<comment type="caution">
    <text evidence="4">The sequence shown here is derived from an EMBL/GenBank/DDBJ whole genome shotgun (WGS) entry which is preliminary data.</text>
</comment>
<gene>
    <name evidence="4" type="ORF">FHX36_001914</name>
</gene>
<dbReference type="NCBIfam" id="NF005559">
    <property type="entry name" value="PRK07231.1"/>
    <property type="match status" value="1"/>
</dbReference>
<dbReference type="SUPFAM" id="SSF51735">
    <property type="entry name" value="NAD(P)-binding Rossmann-fold domains"/>
    <property type="match status" value="1"/>
</dbReference>
<dbReference type="PROSITE" id="PS00061">
    <property type="entry name" value="ADH_SHORT"/>
    <property type="match status" value="1"/>
</dbReference>
<keyword evidence="2 4" id="KW-0560">Oxidoreductase</keyword>
<evidence type="ECO:0000256" key="2">
    <source>
        <dbReference type="ARBA" id="ARBA00023002"/>
    </source>
</evidence>
<dbReference type="InterPro" id="IPR020904">
    <property type="entry name" value="Sc_DH/Rdtase_CS"/>
</dbReference>
<dbReference type="Gene3D" id="3.40.50.720">
    <property type="entry name" value="NAD(P)-binding Rossmann-like Domain"/>
    <property type="match status" value="1"/>
</dbReference>
<evidence type="ECO:0000256" key="1">
    <source>
        <dbReference type="ARBA" id="ARBA00006484"/>
    </source>
</evidence>
<dbReference type="AlphaFoldDB" id="A0A839Y064"/>
<dbReference type="PRINTS" id="PR00081">
    <property type="entry name" value="GDHRDH"/>
</dbReference>
<evidence type="ECO:0000259" key="3">
    <source>
        <dbReference type="SMART" id="SM00822"/>
    </source>
</evidence>
<dbReference type="SMART" id="SM00822">
    <property type="entry name" value="PKS_KR"/>
    <property type="match status" value="1"/>
</dbReference>
<dbReference type="EC" id="1.1.1.304" evidence="4"/>
<dbReference type="GO" id="GO:0052588">
    <property type="term" value="F:diacetyl reductase ((S)-acetoin forming) (NAD+) activity"/>
    <property type="evidence" value="ECO:0007669"/>
    <property type="project" value="UniProtKB-EC"/>
</dbReference>
<evidence type="ECO:0000313" key="4">
    <source>
        <dbReference type="EMBL" id="MBB3676179.1"/>
    </source>
</evidence>
<proteinExistence type="inferred from homology"/>
<comment type="similarity">
    <text evidence="1">Belongs to the short-chain dehydrogenases/reductases (SDR) family.</text>
</comment>
<dbReference type="Pfam" id="PF13561">
    <property type="entry name" value="adh_short_C2"/>
    <property type="match status" value="1"/>
</dbReference>
<dbReference type="GO" id="GO:0047512">
    <property type="term" value="F:(S,S)-butanediol dehydrogenase activity"/>
    <property type="evidence" value="ECO:0007669"/>
    <property type="project" value="UniProtKB-EC"/>
</dbReference>